<dbReference type="AlphaFoldDB" id="S4XWQ8"/>
<dbReference type="HOGENOM" id="CLU_799008_0_0_7"/>
<dbReference type="KEGG" id="scu:SCE1572_26160"/>
<dbReference type="PATRIC" id="fig|1254432.3.peg.5923"/>
<reference evidence="2 3" key="1">
    <citation type="journal article" date="2013" name="Sci. Rep.">
        <title>Extraordinary expansion of a Sorangium cellulosum genome from an alkaline milieu.</title>
        <authorList>
            <person name="Han K."/>
            <person name="Li Z.F."/>
            <person name="Peng R."/>
            <person name="Zhu L.P."/>
            <person name="Zhou T."/>
            <person name="Wang L.G."/>
            <person name="Li S.G."/>
            <person name="Zhang X.B."/>
            <person name="Hu W."/>
            <person name="Wu Z.H."/>
            <person name="Qin N."/>
            <person name="Li Y.Z."/>
        </authorList>
    </citation>
    <scope>NUCLEOTIDE SEQUENCE [LARGE SCALE GENOMIC DNA]</scope>
    <source>
        <strain evidence="2 3">So0157-2</strain>
    </source>
</reference>
<evidence type="ECO:0000256" key="1">
    <source>
        <dbReference type="SAM" id="SignalP"/>
    </source>
</evidence>
<dbReference type="eggNOG" id="COG3391">
    <property type="taxonomic scope" value="Bacteria"/>
</dbReference>
<evidence type="ECO:0000313" key="2">
    <source>
        <dbReference type="EMBL" id="AGP37652.1"/>
    </source>
</evidence>
<organism evidence="2 3">
    <name type="scientific">Sorangium cellulosum So0157-2</name>
    <dbReference type="NCBI Taxonomy" id="1254432"/>
    <lineage>
        <taxon>Bacteria</taxon>
        <taxon>Pseudomonadati</taxon>
        <taxon>Myxococcota</taxon>
        <taxon>Polyangia</taxon>
        <taxon>Polyangiales</taxon>
        <taxon>Polyangiaceae</taxon>
        <taxon>Sorangium</taxon>
    </lineage>
</organism>
<protein>
    <recommendedName>
        <fullName evidence="4">DUF5050 domain-containing protein</fullName>
    </recommendedName>
</protein>
<feature type="signal peptide" evidence="1">
    <location>
        <begin position="1"/>
        <end position="24"/>
    </location>
</feature>
<dbReference type="Gene3D" id="2.120.10.30">
    <property type="entry name" value="TolB, C-terminal domain"/>
    <property type="match status" value="1"/>
</dbReference>
<dbReference type="EMBL" id="CP003969">
    <property type="protein sequence ID" value="AGP37652.1"/>
    <property type="molecule type" value="Genomic_DNA"/>
</dbReference>
<name>S4XWQ8_SORCE</name>
<dbReference type="InterPro" id="IPR011042">
    <property type="entry name" value="6-blade_b-propeller_TolB-like"/>
</dbReference>
<accession>S4XWQ8</accession>
<dbReference type="Proteomes" id="UP000014803">
    <property type="component" value="Chromosome"/>
</dbReference>
<dbReference type="SUPFAM" id="SSF63825">
    <property type="entry name" value="YWTD domain"/>
    <property type="match status" value="1"/>
</dbReference>
<sequence>MVMRGSKRSAATLALAALAPGLHACAEIAGIEDRQVIPLIVIAENQGAPRGIALDEEAIYWTSASADGSQGGALRRQIKDDREVIDLLAPSSEVPDVIALDATHIYWSSTDAAFTGDCDSAKHQRDKVRKLPKAARFPAAFEEPLWGSCGAAEAIALSADNVYSARPNGSRITWVPKAGGTRKDLIVGDEPAGVATDGALVYWTDRADNTLSVDNTGDADEAEQLRADLVEPGLLVLDEANLYWLTPDSVMRYPRSPSGGEAPSPLLADLSGPPTGIATHGDYLYVTVRSAGTVYRIRKDGTADRELLAENQGGPTGIAADGSGVYWTNTDAGQIVRFTDE</sequence>
<dbReference type="STRING" id="1254432.SCE1572_26160"/>
<evidence type="ECO:0000313" key="3">
    <source>
        <dbReference type="Proteomes" id="UP000014803"/>
    </source>
</evidence>
<proteinExistence type="predicted"/>
<evidence type="ECO:0008006" key="4">
    <source>
        <dbReference type="Google" id="ProtNLM"/>
    </source>
</evidence>
<keyword evidence="1" id="KW-0732">Signal</keyword>
<feature type="chain" id="PRO_5004525514" description="DUF5050 domain-containing protein" evidence="1">
    <location>
        <begin position="25"/>
        <end position="341"/>
    </location>
</feature>
<gene>
    <name evidence="2" type="ORF">SCE1572_26160</name>
</gene>